<sequence length="101" mass="11843">MHKLRYLEQAKDDLIQIKRYIAKESGSQEVALQYTSKLRQQCIKLACLPGQIGRPRPELMKGLRSFVHGNYVILFMYNNDFLDIVTIIEGHRDIEVMFEDL</sequence>
<protein>
    <submittedName>
        <fullName evidence="3">Plasmid stabilization system</fullName>
    </submittedName>
</protein>
<reference evidence="4" key="1">
    <citation type="journal article" date="2017" name="Environ. Microbiol. Rep.">
        <title>Genetic Diversity of Marine Anaerobic Ammonium-Oxidizing Bacteria as Revealed by Genomic and Proteomic Analyses of 'Candidatus Scalindua japonica'.</title>
        <authorList>
            <person name="Oshiki M."/>
            <person name="Mizuto K."/>
            <person name="Kimura Z."/>
            <person name="Kindaichi T."/>
            <person name="Satoh H."/>
            <person name="Okabe S."/>
        </authorList>
    </citation>
    <scope>NUCLEOTIDE SEQUENCE [LARGE SCALE GENOMIC DNA]</scope>
    <source>
        <strain evidence="4">husup-a2</strain>
    </source>
</reference>
<dbReference type="Proteomes" id="UP000218542">
    <property type="component" value="Unassembled WGS sequence"/>
</dbReference>
<dbReference type="InterPro" id="IPR035093">
    <property type="entry name" value="RelE/ParE_toxin_dom_sf"/>
</dbReference>
<evidence type="ECO:0000313" key="4">
    <source>
        <dbReference type="Proteomes" id="UP000218542"/>
    </source>
</evidence>
<dbReference type="InterPro" id="IPR051803">
    <property type="entry name" value="TA_system_RelE-like_toxin"/>
</dbReference>
<proteinExistence type="inferred from homology"/>
<dbReference type="Pfam" id="PF05016">
    <property type="entry name" value="ParE_toxin"/>
    <property type="match status" value="1"/>
</dbReference>
<comment type="caution">
    <text evidence="3">The sequence shown here is derived from an EMBL/GenBank/DDBJ whole genome shotgun (WGS) entry which is preliminary data.</text>
</comment>
<evidence type="ECO:0000256" key="1">
    <source>
        <dbReference type="ARBA" id="ARBA00006226"/>
    </source>
</evidence>
<dbReference type="RefSeq" id="WP_096893443.1">
    <property type="nucleotide sequence ID" value="NZ_BAOS01000005.1"/>
</dbReference>
<evidence type="ECO:0000313" key="3">
    <source>
        <dbReference type="EMBL" id="GAX60160.1"/>
    </source>
</evidence>
<dbReference type="InterPro" id="IPR007712">
    <property type="entry name" value="RelE/ParE_toxin"/>
</dbReference>
<dbReference type="Gene3D" id="3.30.2310.20">
    <property type="entry name" value="RelE-like"/>
    <property type="match status" value="1"/>
</dbReference>
<dbReference type="AlphaFoldDB" id="A0A286TWA0"/>
<gene>
    <name evidence="3" type="ORF">SCALIN_C05_0246</name>
</gene>
<accession>A0A286TWA0</accession>
<keyword evidence="2" id="KW-1277">Toxin-antitoxin system</keyword>
<dbReference type="OrthoDB" id="287917at2"/>
<dbReference type="PANTHER" id="PTHR33755:SF6">
    <property type="entry name" value="PLASMID STABILIZATION SYSTEM PROTEIN"/>
    <property type="match status" value="1"/>
</dbReference>
<keyword evidence="4" id="KW-1185">Reference proteome</keyword>
<evidence type="ECO:0000256" key="2">
    <source>
        <dbReference type="ARBA" id="ARBA00022649"/>
    </source>
</evidence>
<dbReference type="PANTHER" id="PTHR33755">
    <property type="entry name" value="TOXIN PARE1-RELATED"/>
    <property type="match status" value="1"/>
</dbReference>
<dbReference type="EMBL" id="BAOS01000005">
    <property type="protein sequence ID" value="GAX60160.1"/>
    <property type="molecule type" value="Genomic_DNA"/>
</dbReference>
<comment type="similarity">
    <text evidence="1">Belongs to the RelE toxin family.</text>
</comment>
<organism evidence="3 4">
    <name type="scientific">Candidatus Scalindua japonica</name>
    <dbReference type="NCBI Taxonomy" id="1284222"/>
    <lineage>
        <taxon>Bacteria</taxon>
        <taxon>Pseudomonadati</taxon>
        <taxon>Planctomycetota</taxon>
        <taxon>Candidatus Brocadiia</taxon>
        <taxon>Candidatus Brocadiales</taxon>
        <taxon>Candidatus Scalinduaceae</taxon>
        <taxon>Candidatus Scalindua</taxon>
    </lineage>
</organism>
<name>A0A286TWA0_9BACT</name>